<keyword evidence="10" id="KW-1185">Reference proteome</keyword>
<feature type="transmembrane region" description="Helical" evidence="8">
    <location>
        <begin position="252"/>
        <end position="272"/>
    </location>
</feature>
<feature type="transmembrane region" description="Helical" evidence="8">
    <location>
        <begin position="86"/>
        <end position="107"/>
    </location>
</feature>
<evidence type="ECO:0000256" key="8">
    <source>
        <dbReference type="SAM" id="Phobius"/>
    </source>
</evidence>
<keyword evidence="6 8" id="KW-1133">Transmembrane helix</keyword>
<dbReference type="InterPro" id="IPR000060">
    <property type="entry name" value="BCCT_transptr"/>
</dbReference>
<evidence type="ECO:0000313" key="9">
    <source>
        <dbReference type="EMBL" id="UEL49089.1"/>
    </source>
</evidence>
<feature type="transmembrane region" description="Helical" evidence="8">
    <location>
        <begin position="435"/>
        <end position="454"/>
    </location>
</feature>
<proteinExistence type="inferred from homology"/>
<evidence type="ECO:0000256" key="1">
    <source>
        <dbReference type="ARBA" id="ARBA00004651"/>
    </source>
</evidence>
<feature type="transmembrane region" description="Helical" evidence="8">
    <location>
        <begin position="189"/>
        <end position="211"/>
    </location>
</feature>
<dbReference type="PANTHER" id="PTHR30047">
    <property type="entry name" value="HIGH-AFFINITY CHOLINE TRANSPORT PROTEIN-RELATED"/>
    <property type="match status" value="1"/>
</dbReference>
<keyword evidence="7 8" id="KW-0472">Membrane</keyword>
<feature type="transmembrane region" description="Helical" evidence="8">
    <location>
        <begin position="340"/>
        <end position="359"/>
    </location>
</feature>
<feature type="transmembrane region" description="Helical" evidence="8">
    <location>
        <begin position="135"/>
        <end position="156"/>
    </location>
</feature>
<comment type="subcellular location">
    <subcellularLocation>
        <location evidence="1">Cell membrane</location>
        <topology evidence="1">Multi-pass membrane protein</topology>
    </subcellularLocation>
</comment>
<dbReference type="PANTHER" id="PTHR30047:SF7">
    <property type="entry name" value="HIGH-AFFINITY CHOLINE TRANSPORT PROTEIN"/>
    <property type="match status" value="1"/>
</dbReference>
<organism evidence="9 10">
    <name type="scientific">Terrisporobacter hibernicus</name>
    <dbReference type="NCBI Taxonomy" id="2813371"/>
    <lineage>
        <taxon>Bacteria</taxon>
        <taxon>Bacillati</taxon>
        <taxon>Bacillota</taxon>
        <taxon>Clostridia</taxon>
        <taxon>Peptostreptococcales</taxon>
        <taxon>Peptostreptococcaceae</taxon>
        <taxon>Terrisporobacter</taxon>
    </lineage>
</organism>
<dbReference type="Proteomes" id="UP001198983">
    <property type="component" value="Chromosome"/>
</dbReference>
<accession>A0AAX2ZIB5</accession>
<comment type="similarity">
    <text evidence="2">Belongs to the BCCT transporter (TC 2.A.15) family.</text>
</comment>
<protein>
    <submittedName>
        <fullName evidence="9">BCCT family transporter</fullName>
    </submittedName>
</protein>
<evidence type="ECO:0000256" key="5">
    <source>
        <dbReference type="ARBA" id="ARBA00022692"/>
    </source>
</evidence>
<gene>
    <name evidence="9" type="ORF">JW646_06495</name>
</gene>
<feature type="transmembrane region" description="Helical" evidence="8">
    <location>
        <begin position="311"/>
        <end position="328"/>
    </location>
</feature>
<dbReference type="RefSeq" id="WP_228416975.1">
    <property type="nucleotide sequence ID" value="NZ_CP081135.1"/>
</dbReference>
<dbReference type="NCBIfam" id="TIGR00842">
    <property type="entry name" value="bcct"/>
    <property type="match status" value="1"/>
</dbReference>
<reference evidence="9 10" key="1">
    <citation type="journal article" date="2023" name="Int. J. Syst. Evol. Microbiol.">
        <title>Terrisporobacter hibernicus sp. nov., isolated from bovine faeces in Northern Ireland.</title>
        <authorList>
            <person name="Mitchell M."/>
            <person name="Nguyen S.V."/>
            <person name="Connor M."/>
            <person name="Fairley D.J."/>
            <person name="Donoghue O."/>
            <person name="Marshall H."/>
            <person name="Koolman L."/>
            <person name="McMullan G."/>
            <person name="Schaffer K.E."/>
            <person name="McGrath J.W."/>
            <person name="Fanning S."/>
        </authorList>
    </citation>
    <scope>NUCLEOTIDE SEQUENCE [LARGE SCALE GENOMIC DNA]</scope>
    <source>
        <strain evidence="9 10">MCA3</strain>
    </source>
</reference>
<dbReference type="GO" id="GO:0022857">
    <property type="term" value="F:transmembrane transporter activity"/>
    <property type="evidence" value="ECO:0007669"/>
    <property type="project" value="InterPro"/>
</dbReference>
<evidence type="ECO:0000313" key="10">
    <source>
        <dbReference type="Proteomes" id="UP001198983"/>
    </source>
</evidence>
<feature type="transmembrane region" description="Helical" evidence="8">
    <location>
        <begin position="7"/>
        <end position="27"/>
    </location>
</feature>
<evidence type="ECO:0000256" key="4">
    <source>
        <dbReference type="ARBA" id="ARBA00022475"/>
    </source>
</evidence>
<feature type="transmembrane region" description="Helical" evidence="8">
    <location>
        <begin position="393"/>
        <end position="414"/>
    </location>
</feature>
<dbReference type="KEGG" id="tem:JW646_06495"/>
<name>A0AAX2ZIB5_9FIRM</name>
<evidence type="ECO:0000256" key="2">
    <source>
        <dbReference type="ARBA" id="ARBA00005658"/>
    </source>
</evidence>
<keyword evidence="4" id="KW-1003">Cell membrane</keyword>
<dbReference type="AlphaFoldDB" id="A0AAX2ZIB5"/>
<evidence type="ECO:0000256" key="6">
    <source>
        <dbReference type="ARBA" id="ARBA00022989"/>
    </source>
</evidence>
<keyword evidence="3" id="KW-0813">Transport</keyword>
<feature type="transmembrane region" description="Helical" evidence="8">
    <location>
        <begin position="223"/>
        <end position="240"/>
    </location>
</feature>
<evidence type="ECO:0000256" key="7">
    <source>
        <dbReference type="ARBA" id="ARBA00023136"/>
    </source>
</evidence>
<keyword evidence="5 8" id="KW-0812">Transmembrane</keyword>
<dbReference type="GO" id="GO:0005886">
    <property type="term" value="C:plasma membrane"/>
    <property type="evidence" value="ECO:0007669"/>
    <property type="project" value="UniProtKB-SubCell"/>
</dbReference>
<feature type="transmembrane region" description="Helical" evidence="8">
    <location>
        <begin position="47"/>
        <end position="66"/>
    </location>
</feature>
<evidence type="ECO:0000256" key="3">
    <source>
        <dbReference type="ARBA" id="ARBA00022448"/>
    </source>
</evidence>
<sequence>MNIKNKNSVFIISIMFTSLIIAFGLIAPNLFKQISRNLYNIVIINFNWFYLVVMFLIVIFTLFLIFSKYGDIRLGKDNDRPEFNNLSWFSMLFGAGMGIGLIFFSAVEPMKHFVNPINSQPGSTEAINFAMQQSFMHWGITPWAAYSLMGLALAYFQFRKGAPGLISSIFLPIIGEDGVKGPIGKFIDILAVFTTVTGIATSLGMGTMQIAGGLEYLFNIKNTILIQILIITIATFLYIKSSTSGLDKGIKLLSNINLTLSFLFLCGAILIGSQSNMMKNFLNGTGLYLETFITQSLFIDKNGTWIANWRVFYWALWIAWIPFVGIFIARISKGRTIREFIIGVTIVPALACMIWFSVFGTLGMDLGMDFATSSIKVTETALFKVLANYNMGGVLSVIAMILLCTFFVSSADSATYVLGMFTSNGDLNPSNKNKIAWGIIQALLAIALIISGGLETLQMVSIVSAFPFAIVMLISIVSIKKALSEEFSNKKSVNNEKPSKNNINTKEMYLNKLKSDNNEFKEIC</sequence>
<dbReference type="Pfam" id="PF02028">
    <property type="entry name" value="BCCT"/>
    <property type="match status" value="1"/>
</dbReference>
<dbReference type="EMBL" id="CP081135">
    <property type="protein sequence ID" value="UEL49089.1"/>
    <property type="molecule type" value="Genomic_DNA"/>
</dbReference>
<feature type="transmembrane region" description="Helical" evidence="8">
    <location>
        <begin position="460"/>
        <end position="479"/>
    </location>
</feature>